<dbReference type="RefSeq" id="WP_162817779.1">
    <property type="nucleotide sequence ID" value="NZ_CP139960.1"/>
</dbReference>
<dbReference type="Pfam" id="PF17170">
    <property type="entry name" value="DUF5128"/>
    <property type="match status" value="1"/>
</dbReference>
<protein>
    <submittedName>
        <fullName evidence="1">6-bladed beta-propeller</fullName>
    </submittedName>
</protein>
<organism evidence="1 2">
    <name type="scientific">Niabella yanshanensis</name>
    <dbReference type="NCBI Taxonomy" id="577386"/>
    <lineage>
        <taxon>Bacteria</taxon>
        <taxon>Pseudomonadati</taxon>
        <taxon>Bacteroidota</taxon>
        <taxon>Chitinophagia</taxon>
        <taxon>Chitinophagales</taxon>
        <taxon>Chitinophagaceae</taxon>
        <taxon>Niabella</taxon>
    </lineage>
</organism>
<evidence type="ECO:0000313" key="2">
    <source>
        <dbReference type="Proteomes" id="UP001325680"/>
    </source>
</evidence>
<evidence type="ECO:0000313" key="1">
    <source>
        <dbReference type="EMBL" id="WQD40649.1"/>
    </source>
</evidence>
<dbReference type="Proteomes" id="UP001325680">
    <property type="component" value="Chromosome"/>
</dbReference>
<accession>A0ABZ0WD71</accession>
<reference evidence="1 2" key="1">
    <citation type="submission" date="2023-12" db="EMBL/GenBank/DDBJ databases">
        <title>Genome sequencing and assembly of bacterial species from a model synthetic community.</title>
        <authorList>
            <person name="Hogle S.L."/>
        </authorList>
    </citation>
    <scope>NUCLEOTIDE SEQUENCE [LARGE SCALE GENOMIC DNA]</scope>
    <source>
        <strain evidence="1 2">HAMBI_3031</strain>
    </source>
</reference>
<gene>
    <name evidence="1" type="ORF">U0035_10870</name>
</gene>
<keyword evidence="2" id="KW-1185">Reference proteome</keyword>
<dbReference type="EMBL" id="CP139960">
    <property type="protein sequence ID" value="WQD40649.1"/>
    <property type="molecule type" value="Genomic_DNA"/>
</dbReference>
<proteinExistence type="predicted"/>
<name>A0ABZ0WD71_9BACT</name>
<sequence>MRKWITIFCLSACYAVMGQNGKELYFQPGFASGANASKVFEEINYIPLETTKKSVFGRIKQLLVSDEYFIIWDADTNFIYFFDKKGKFIKKYRPPNCTIKSIQLDKARNAIFISGSNKNYNFSPAEVEKMMEDPTNKSFARFTWSAYYDLADIHKEKIQRLKGFSLSLVDPTIYNNNQWAYSYIFANRKFADQTEYELKVYDGEKNISQYFPYNKRNDAYYFKPGQVSFFPTDNPGVLLFTRPYHYGIYKLTSDSTSLLYSLILPFENSLSKAFFAHPFRSKNDFDQYRSQNGSFVWKIENVYQLRQYLFFSLDYNRSPRDRNFLFDESTNRFYATGKIIADSANAFLPVLSTGIQYSDGHYLYTSASSSIMFQNKDYNQAKSPQYKPVIKQYFEKGTRADNPVIIQLKPKNKIG</sequence>